<feature type="transmembrane region" description="Helical" evidence="6">
    <location>
        <begin position="35"/>
        <end position="55"/>
    </location>
</feature>
<name>A0A2M8EVX9_9BACT</name>
<keyword evidence="5 6" id="KW-0472">Membrane</keyword>
<feature type="domain" description="VTT" evidence="7">
    <location>
        <begin position="31"/>
        <end position="169"/>
    </location>
</feature>
<evidence type="ECO:0000313" key="9">
    <source>
        <dbReference type="Proteomes" id="UP000230885"/>
    </source>
</evidence>
<dbReference type="Pfam" id="PF09335">
    <property type="entry name" value="VTT_dom"/>
    <property type="match status" value="1"/>
</dbReference>
<evidence type="ECO:0000256" key="3">
    <source>
        <dbReference type="ARBA" id="ARBA00022692"/>
    </source>
</evidence>
<keyword evidence="2" id="KW-1003">Cell membrane</keyword>
<dbReference type="GO" id="GO:0005886">
    <property type="term" value="C:plasma membrane"/>
    <property type="evidence" value="ECO:0007669"/>
    <property type="project" value="UniProtKB-SubCell"/>
</dbReference>
<evidence type="ECO:0000259" key="7">
    <source>
        <dbReference type="Pfam" id="PF09335"/>
    </source>
</evidence>
<evidence type="ECO:0000256" key="5">
    <source>
        <dbReference type="ARBA" id="ARBA00023136"/>
    </source>
</evidence>
<accession>A0A2M8EVX9</accession>
<dbReference type="AlphaFoldDB" id="A0A2M8EVX9"/>
<dbReference type="InterPro" id="IPR032816">
    <property type="entry name" value="VTT_dom"/>
</dbReference>
<dbReference type="Proteomes" id="UP000230885">
    <property type="component" value="Unassembled WGS sequence"/>
</dbReference>
<evidence type="ECO:0000313" key="8">
    <source>
        <dbReference type="EMBL" id="PJC29269.1"/>
    </source>
</evidence>
<organism evidence="8 9">
    <name type="scientific">Candidatus Shapirobacteria bacterium CG_4_9_14_0_2_um_filter_40_11</name>
    <dbReference type="NCBI Taxonomy" id="1974876"/>
    <lineage>
        <taxon>Bacteria</taxon>
        <taxon>Candidatus Shapironibacteriota</taxon>
    </lineage>
</organism>
<evidence type="ECO:0000256" key="6">
    <source>
        <dbReference type="SAM" id="Phobius"/>
    </source>
</evidence>
<feature type="transmembrane region" description="Helical" evidence="6">
    <location>
        <begin position="62"/>
        <end position="81"/>
    </location>
</feature>
<comment type="subcellular location">
    <subcellularLocation>
        <location evidence="1">Cell membrane</location>
        <topology evidence="1">Multi-pass membrane protein</topology>
    </subcellularLocation>
</comment>
<dbReference type="EMBL" id="PFSE01000001">
    <property type="protein sequence ID" value="PJC29269.1"/>
    <property type="molecule type" value="Genomic_DNA"/>
</dbReference>
<keyword evidence="3 6" id="KW-0812">Transmembrane</keyword>
<dbReference type="PANTHER" id="PTHR42709">
    <property type="entry name" value="ALKALINE PHOSPHATASE LIKE PROTEIN"/>
    <property type="match status" value="1"/>
</dbReference>
<dbReference type="InterPro" id="IPR051311">
    <property type="entry name" value="DedA_domain"/>
</dbReference>
<proteinExistence type="predicted"/>
<dbReference type="PANTHER" id="PTHR42709:SF6">
    <property type="entry name" value="UNDECAPRENYL PHOSPHATE TRANSPORTER A"/>
    <property type="match status" value="1"/>
</dbReference>
<feature type="transmembrane region" description="Helical" evidence="6">
    <location>
        <begin position="149"/>
        <end position="167"/>
    </location>
</feature>
<evidence type="ECO:0000256" key="4">
    <source>
        <dbReference type="ARBA" id="ARBA00022989"/>
    </source>
</evidence>
<comment type="caution">
    <text evidence="8">The sequence shown here is derived from an EMBL/GenBank/DDBJ whole genome shotgun (WGS) entry which is preliminary data.</text>
</comment>
<feature type="transmembrane region" description="Helical" evidence="6">
    <location>
        <begin position="119"/>
        <end position="142"/>
    </location>
</feature>
<evidence type="ECO:0000256" key="2">
    <source>
        <dbReference type="ARBA" id="ARBA00022475"/>
    </source>
</evidence>
<evidence type="ECO:0000256" key="1">
    <source>
        <dbReference type="ARBA" id="ARBA00004651"/>
    </source>
</evidence>
<reference evidence="9" key="1">
    <citation type="submission" date="2017-09" db="EMBL/GenBank/DDBJ databases">
        <title>Depth-based differentiation of microbial function through sediment-hosted aquifers and enrichment of novel symbionts in the deep terrestrial subsurface.</title>
        <authorList>
            <person name="Probst A.J."/>
            <person name="Ladd B."/>
            <person name="Jarett J.K."/>
            <person name="Geller-Mcgrath D.E."/>
            <person name="Sieber C.M.K."/>
            <person name="Emerson J.B."/>
            <person name="Anantharaman K."/>
            <person name="Thomas B.C."/>
            <person name="Malmstrom R."/>
            <person name="Stieglmeier M."/>
            <person name="Klingl A."/>
            <person name="Woyke T."/>
            <person name="Ryan C.M."/>
            <person name="Banfield J.F."/>
        </authorList>
    </citation>
    <scope>NUCLEOTIDE SEQUENCE [LARGE SCALE GENOMIC DNA]</scope>
</reference>
<feature type="transmembrane region" description="Helical" evidence="6">
    <location>
        <begin position="187"/>
        <end position="205"/>
    </location>
</feature>
<gene>
    <name evidence="8" type="ORF">CO053_00075</name>
</gene>
<sequence length="218" mass="24465">MLSNVIFEFIKQNGVKSVILGGLIEQVIVPIPSPLVPMVAGFLFVSPTIGFWSAARDIFLKAALPFAVGSTIGSTIVYLIAWHGGKWLIDKFSKWFSFKWEDVEKFQKRYFHGRKTDELLIFLFRAIPLIPSVLVSAACGAIRTKPPDFYFFTFLGLLIRGIILGFVGWQSGEALFKVSEGLDRWEMVFSAIIVLAVIAGLVLTYKGRKKWLEKIGIE</sequence>
<protein>
    <recommendedName>
        <fullName evidence="7">VTT domain-containing protein</fullName>
    </recommendedName>
</protein>
<keyword evidence="4 6" id="KW-1133">Transmembrane helix</keyword>